<dbReference type="SUPFAM" id="SSF57850">
    <property type="entry name" value="RING/U-box"/>
    <property type="match status" value="1"/>
</dbReference>
<evidence type="ECO:0000313" key="11">
    <source>
        <dbReference type="Proteomes" id="UP000007635"/>
    </source>
</evidence>
<protein>
    <recommendedName>
        <fullName evidence="2">E3 ubiquitin-protein transferase MAEA</fullName>
    </recommendedName>
    <alternativeName>
        <fullName evidence="7">Macrophage erythroblast attacher</fullName>
    </alternativeName>
</protein>
<dbReference type="Pfam" id="PF13445">
    <property type="entry name" value="zf-RING_UBOX"/>
    <property type="match status" value="1"/>
</dbReference>
<sequence length="315" mass="34850">MAVQETASQLSMALKVQEYPTLKVPYETLNKRFRAAQKNIDRETSHVTMVVAELEKTLSSFPVVDSVVSLLDGVVEKLSALKRKAAESIQAEDESAKLCKRRIEHLKEHSSDQPASVNLWKKKRMDRMMVEHLLRCGYYNTAVKLARQSGIEVIVCSAGDGHAGLPIRHTHLSIQGSFGSGPLEDADPAVPIRQLPTAPAGEQLCVHHHPSGGSVRHQDACYKEDGTSKNPDCPVCSKSLNKLAQPLPMAHCANSRLVCKISGEVMNENNPPMMLPNGYVYGYNSLLSIRQDDKVVCPRTKEVFNFSQAEKVYIM</sequence>
<dbReference type="Proteomes" id="UP000007635">
    <property type="component" value="Chromosome IV"/>
</dbReference>
<evidence type="ECO:0000256" key="3">
    <source>
        <dbReference type="ARBA" id="ARBA00022723"/>
    </source>
</evidence>
<dbReference type="InterPro" id="IPR027370">
    <property type="entry name" value="Znf-RING_euk"/>
</dbReference>
<dbReference type="GO" id="GO:0043161">
    <property type="term" value="P:proteasome-mediated ubiquitin-dependent protein catabolic process"/>
    <property type="evidence" value="ECO:0007669"/>
    <property type="project" value="InterPro"/>
</dbReference>
<dbReference type="GO" id="GO:0008270">
    <property type="term" value="F:zinc ion binding"/>
    <property type="evidence" value="ECO:0007669"/>
    <property type="project" value="UniProtKB-KW"/>
</dbReference>
<reference evidence="10 11" key="1">
    <citation type="journal article" date="2021" name="G3 (Bethesda)">
        <title>Improved contiguity of the threespine stickleback genome using long-read sequencing.</title>
        <authorList>
            <person name="Nath S."/>
            <person name="Shaw D.E."/>
            <person name="White M.A."/>
        </authorList>
    </citation>
    <scope>NUCLEOTIDE SEQUENCE [LARGE SCALE GENOMIC DNA]</scope>
    <source>
        <strain evidence="10 11">Lake Benthic</strain>
    </source>
</reference>
<comment type="subcellular location">
    <subcellularLocation>
        <location evidence="1">Nucleus matrix</location>
    </subcellularLocation>
</comment>
<name>A0AAQ4Q9X7_GASAC</name>
<evidence type="ECO:0000313" key="10">
    <source>
        <dbReference type="Ensembl" id="ENSGACP00000047093.1"/>
    </source>
</evidence>
<organism evidence="10 11">
    <name type="scientific">Gasterosteus aculeatus aculeatus</name>
    <name type="common">three-spined stickleback</name>
    <dbReference type="NCBI Taxonomy" id="481459"/>
    <lineage>
        <taxon>Eukaryota</taxon>
        <taxon>Metazoa</taxon>
        <taxon>Chordata</taxon>
        <taxon>Craniata</taxon>
        <taxon>Vertebrata</taxon>
        <taxon>Euteleostomi</taxon>
        <taxon>Actinopterygii</taxon>
        <taxon>Neopterygii</taxon>
        <taxon>Teleostei</taxon>
        <taxon>Neoteleostei</taxon>
        <taxon>Acanthomorphata</taxon>
        <taxon>Eupercaria</taxon>
        <taxon>Perciformes</taxon>
        <taxon>Cottioidei</taxon>
        <taxon>Gasterosteales</taxon>
        <taxon>Gasterosteidae</taxon>
        <taxon>Gasterosteus</taxon>
    </lineage>
</organism>
<evidence type="ECO:0000256" key="7">
    <source>
        <dbReference type="ARBA" id="ARBA00029678"/>
    </source>
</evidence>
<dbReference type="InterPro" id="IPR044063">
    <property type="entry name" value="ZF_RING_GID"/>
</dbReference>
<dbReference type="InterPro" id="IPR006594">
    <property type="entry name" value="LisH"/>
</dbReference>
<dbReference type="GO" id="GO:0016363">
    <property type="term" value="C:nuclear matrix"/>
    <property type="evidence" value="ECO:0007669"/>
    <property type="project" value="UniProtKB-SubCell"/>
</dbReference>
<dbReference type="GeneTree" id="ENSGT00940000153203"/>
<dbReference type="GO" id="GO:0061630">
    <property type="term" value="F:ubiquitin protein ligase activity"/>
    <property type="evidence" value="ECO:0007669"/>
    <property type="project" value="InterPro"/>
</dbReference>
<dbReference type="PROSITE" id="PS50896">
    <property type="entry name" value="LISH"/>
    <property type="match status" value="1"/>
</dbReference>
<dbReference type="GO" id="GO:0043249">
    <property type="term" value="P:erythrocyte maturation"/>
    <property type="evidence" value="ECO:0007669"/>
    <property type="project" value="UniProtKB-KW"/>
</dbReference>
<evidence type="ECO:0000259" key="9">
    <source>
        <dbReference type="PROSITE" id="PS51867"/>
    </source>
</evidence>
<dbReference type="SMART" id="SM00667">
    <property type="entry name" value="LisH"/>
    <property type="match status" value="1"/>
</dbReference>
<feature type="domain" description="RING-Gid-type" evidence="9">
    <location>
        <begin position="233"/>
        <end position="300"/>
    </location>
</feature>
<dbReference type="PANTHER" id="PTHR12170">
    <property type="entry name" value="MACROPHAGE ERYTHROBLAST ATTACHER-RELATED"/>
    <property type="match status" value="1"/>
</dbReference>
<dbReference type="PANTHER" id="PTHR12170:SF2">
    <property type="entry name" value="E3 UBIQUITIN-PROTEIN TRANSFERASE MAEA"/>
    <property type="match status" value="1"/>
</dbReference>
<dbReference type="InterPro" id="IPR045098">
    <property type="entry name" value="Fyv10_fam"/>
</dbReference>
<keyword evidence="4 8" id="KW-0863">Zinc-finger</keyword>
<evidence type="ECO:0000256" key="4">
    <source>
        <dbReference type="ARBA" id="ARBA00022771"/>
    </source>
</evidence>
<keyword evidence="6" id="KW-0265">Erythrocyte maturation</keyword>
<reference evidence="10" key="2">
    <citation type="submission" date="2025-08" db="UniProtKB">
        <authorList>
            <consortium name="Ensembl"/>
        </authorList>
    </citation>
    <scope>IDENTIFICATION</scope>
</reference>
<feature type="zinc finger region" description="RING-Gid-type" evidence="8">
    <location>
        <begin position="233"/>
        <end position="300"/>
    </location>
</feature>
<evidence type="ECO:0000256" key="5">
    <source>
        <dbReference type="ARBA" id="ARBA00022833"/>
    </source>
</evidence>
<evidence type="ECO:0000256" key="1">
    <source>
        <dbReference type="ARBA" id="ARBA00004109"/>
    </source>
</evidence>
<keyword evidence="11" id="KW-1185">Reference proteome</keyword>
<keyword evidence="5" id="KW-0862">Zinc</keyword>
<reference evidence="10" key="3">
    <citation type="submission" date="2025-09" db="UniProtKB">
        <authorList>
            <consortium name="Ensembl"/>
        </authorList>
    </citation>
    <scope>IDENTIFICATION</scope>
</reference>
<dbReference type="Ensembl" id="ENSGACT00000061116.1">
    <property type="protein sequence ID" value="ENSGACP00000047093.1"/>
    <property type="gene ID" value="ENSGACG00000016443.2"/>
</dbReference>
<evidence type="ECO:0000256" key="2">
    <source>
        <dbReference type="ARBA" id="ARBA00014384"/>
    </source>
</evidence>
<keyword evidence="3" id="KW-0479">Metal-binding</keyword>
<accession>A0AAQ4Q9X7</accession>
<dbReference type="GO" id="GO:0034657">
    <property type="term" value="C:GID complex"/>
    <property type="evidence" value="ECO:0007669"/>
    <property type="project" value="TreeGrafter"/>
</dbReference>
<dbReference type="PROSITE" id="PS51867">
    <property type="entry name" value="ZF_RING_GID"/>
    <property type="match status" value="1"/>
</dbReference>
<dbReference type="AlphaFoldDB" id="A0AAQ4Q9X7"/>
<proteinExistence type="predicted"/>
<evidence type="ECO:0000256" key="8">
    <source>
        <dbReference type="PROSITE-ProRule" id="PRU01215"/>
    </source>
</evidence>
<evidence type="ECO:0000256" key="6">
    <source>
        <dbReference type="ARBA" id="ARBA00023057"/>
    </source>
</evidence>
<dbReference type="GO" id="GO:0005737">
    <property type="term" value="C:cytoplasm"/>
    <property type="evidence" value="ECO:0007669"/>
    <property type="project" value="TreeGrafter"/>
</dbReference>
<dbReference type="CDD" id="cd16659">
    <property type="entry name" value="RING-Ubox_Emp"/>
    <property type="match status" value="1"/>
</dbReference>